<keyword evidence="1" id="KW-0732">Signal</keyword>
<dbReference type="InterPro" id="IPR016187">
    <property type="entry name" value="CTDL_fold"/>
</dbReference>
<evidence type="ECO:0000259" key="2">
    <source>
        <dbReference type="Pfam" id="PF03781"/>
    </source>
</evidence>
<feature type="domain" description="Sulfatase-modifying factor enzyme-like" evidence="2">
    <location>
        <begin position="50"/>
        <end position="294"/>
    </location>
</feature>
<evidence type="ECO:0000313" key="4">
    <source>
        <dbReference type="Proteomes" id="UP001161691"/>
    </source>
</evidence>
<dbReference type="PANTHER" id="PTHR23150">
    <property type="entry name" value="SULFATASE MODIFYING FACTOR 1, 2"/>
    <property type="match status" value="1"/>
</dbReference>
<accession>A0ABT6TM36</accession>
<dbReference type="InterPro" id="IPR042095">
    <property type="entry name" value="SUMF_sf"/>
</dbReference>
<reference evidence="3" key="1">
    <citation type="submission" date="2023-04" db="EMBL/GenBank/DDBJ databases">
        <title>Comparative genomic analysis of Cohnella hashimotonis sp. nov., isolated from the International Space Station.</title>
        <authorList>
            <person name="Venkateswaran K."/>
            <person name="Simpson A."/>
        </authorList>
    </citation>
    <scope>NUCLEOTIDE SEQUENCE</scope>
    <source>
        <strain evidence="3">F6_2S_P_1</strain>
    </source>
</reference>
<dbReference type="PROSITE" id="PS51257">
    <property type="entry name" value="PROKAR_LIPOPROTEIN"/>
    <property type="match status" value="1"/>
</dbReference>
<feature type="signal peptide" evidence="1">
    <location>
        <begin position="1"/>
        <end position="19"/>
    </location>
</feature>
<dbReference type="InterPro" id="IPR051043">
    <property type="entry name" value="Sulfatase_Mod_Factor_Kinase"/>
</dbReference>
<dbReference type="EMBL" id="JAGRPV010000001">
    <property type="protein sequence ID" value="MDI4647810.1"/>
    <property type="molecule type" value="Genomic_DNA"/>
</dbReference>
<dbReference type="InterPro" id="IPR005532">
    <property type="entry name" value="SUMF_dom"/>
</dbReference>
<keyword evidence="4" id="KW-1185">Reference proteome</keyword>
<dbReference type="PANTHER" id="PTHR23150:SF19">
    <property type="entry name" value="FORMYLGLYCINE-GENERATING ENZYME"/>
    <property type="match status" value="1"/>
</dbReference>
<feature type="chain" id="PRO_5047531428" evidence="1">
    <location>
        <begin position="20"/>
        <end position="300"/>
    </location>
</feature>
<dbReference type="Gene3D" id="3.90.1580.10">
    <property type="entry name" value="paralog of FGE (formylglycine-generating enzyme)"/>
    <property type="match status" value="1"/>
</dbReference>
<gene>
    <name evidence="3" type="ORF">KB449_22855</name>
</gene>
<evidence type="ECO:0000313" key="3">
    <source>
        <dbReference type="EMBL" id="MDI4647810.1"/>
    </source>
</evidence>
<proteinExistence type="predicted"/>
<dbReference type="Pfam" id="PF03781">
    <property type="entry name" value="FGE-sulfatase"/>
    <property type="match status" value="1"/>
</dbReference>
<organism evidence="3 4">
    <name type="scientific">Cohnella hashimotonis</name>
    <dbReference type="NCBI Taxonomy" id="2826895"/>
    <lineage>
        <taxon>Bacteria</taxon>
        <taxon>Bacillati</taxon>
        <taxon>Bacillota</taxon>
        <taxon>Bacilli</taxon>
        <taxon>Bacillales</taxon>
        <taxon>Paenibacillaceae</taxon>
        <taxon>Cohnella</taxon>
    </lineage>
</organism>
<protein>
    <submittedName>
        <fullName evidence="3">SUMF1/EgtB/PvdO family nonheme iron enzyme</fullName>
    </submittedName>
</protein>
<dbReference type="RefSeq" id="WP_282910555.1">
    <property type="nucleotide sequence ID" value="NZ_JAGRPV010000001.1"/>
</dbReference>
<sequence>MRKLTLISLVAAVLLAACARSSDGKPAASTTPARTAASGTPAASDNFALIDGGHFTNTKSGFYGKETAVPDFYIGRYEVTQKEWTEVMDGNPSAFRGDRLPVQMVSWYDAVAYCNERSLKEGLEPYYVIDKTNKDPRNRSENDPLKWTVTIREGADGYRLPTEAEWEYAAGGGAASKSYTYSGSNEADEAAWYWRNAGEQRLSGAWNWPAIENNHTQPRAVGGKKPNELGLYDMTGNVREWCWDWYEDPELGSGLFRIVKGGGWIGDIGSGETAYRGKFEASGVGPDQGFRVVRAAGPKA</sequence>
<comment type="caution">
    <text evidence="3">The sequence shown here is derived from an EMBL/GenBank/DDBJ whole genome shotgun (WGS) entry which is preliminary data.</text>
</comment>
<dbReference type="Proteomes" id="UP001161691">
    <property type="component" value="Unassembled WGS sequence"/>
</dbReference>
<evidence type="ECO:0000256" key="1">
    <source>
        <dbReference type="SAM" id="SignalP"/>
    </source>
</evidence>
<name>A0ABT6TM36_9BACL</name>
<dbReference type="SUPFAM" id="SSF56436">
    <property type="entry name" value="C-type lectin-like"/>
    <property type="match status" value="1"/>
</dbReference>